<reference evidence="2 3" key="1">
    <citation type="submission" date="2014-09" db="EMBL/GenBank/DDBJ databases">
        <title>Sporocytophaga myxococcoides PG-01 genome sequencing.</title>
        <authorList>
            <person name="Liu L."/>
            <person name="Gao P.J."/>
            <person name="Chen G.J."/>
            <person name="Wang L.S."/>
        </authorList>
    </citation>
    <scope>NUCLEOTIDE SEQUENCE [LARGE SCALE GENOMIC DNA]</scope>
    <source>
        <strain evidence="2 3">PG-01</strain>
    </source>
</reference>
<dbReference type="EMBL" id="BBLT01000009">
    <property type="protein sequence ID" value="GAL86767.1"/>
    <property type="molecule type" value="Genomic_DNA"/>
</dbReference>
<dbReference type="Proteomes" id="UP000030185">
    <property type="component" value="Unassembled WGS sequence"/>
</dbReference>
<proteinExistence type="predicted"/>
<organism evidence="2 3">
    <name type="scientific">Sporocytophaga myxococcoides</name>
    <dbReference type="NCBI Taxonomy" id="153721"/>
    <lineage>
        <taxon>Bacteria</taxon>
        <taxon>Pseudomonadati</taxon>
        <taxon>Bacteroidota</taxon>
        <taxon>Cytophagia</taxon>
        <taxon>Cytophagales</taxon>
        <taxon>Cytophagaceae</taxon>
        <taxon>Sporocytophaga</taxon>
    </lineage>
</organism>
<name>A0A098LKD7_9BACT</name>
<dbReference type="AlphaFoldDB" id="A0A098LKD7"/>
<sequence>MGPAKIAVIIAFALLFSTKSEAQTEYKVYSGLMFHFIKYTQWPSPGAEIVLGIFGKSPMNTEAMALNGKMAGSMKVVVKEIHNVAEVDACQILFVPSSQSSKYSEIAPKAKQHHVLVVSNSPSATKNGVVVNFFEEDSKVKFEISNKNAAENGLKISSELQKLAKIVD</sequence>
<evidence type="ECO:0008006" key="4">
    <source>
        <dbReference type="Google" id="ProtNLM"/>
    </source>
</evidence>
<comment type="caution">
    <text evidence="2">The sequence shown here is derived from an EMBL/GenBank/DDBJ whole genome shotgun (WGS) entry which is preliminary data.</text>
</comment>
<accession>A0A098LKD7</accession>
<evidence type="ECO:0000256" key="1">
    <source>
        <dbReference type="SAM" id="SignalP"/>
    </source>
</evidence>
<protein>
    <recommendedName>
        <fullName evidence="4">DUF4154 domain-containing protein</fullName>
    </recommendedName>
</protein>
<keyword evidence="1" id="KW-0732">Signal</keyword>
<evidence type="ECO:0000313" key="3">
    <source>
        <dbReference type="Proteomes" id="UP000030185"/>
    </source>
</evidence>
<feature type="signal peptide" evidence="1">
    <location>
        <begin position="1"/>
        <end position="22"/>
    </location>
</feature>
<dbReference type="Pfam" id="PF13689">
    <property type="entry name" value="DUF4154"/>
    <property type="match status" value="1"/>
</dbReference>
<feature type="chain" id="PRO_5001937223" description="DUF4154 domain-containing protein" evidence="1">
    <location>
        <begin position="23"/>
        <end position="168"/>
    </location>
</feature>
<dbReference type="STRING" id="153721.MYP_3997"/>
<dbReference type="InterPro" id="IPR025293">
    <property type="entry name" value="YfiR/HmsC-like"/>
</dbReference>
<gene>
    <name evidence="2" type="ORF">MYP_3997</name>
</gene>
<evidence type="ECO:0000313" key="2">
    <source>
        <dbReference type="EMBL" id="GAL86767.1"/>
    </source>
</evidence>
<dbReference type="eggNOG" id="ENOG5030I9W">
    <property type="taxonomic scope" value="Bacteria"/>
</dbReference>
<keyword evidence="3" id="KW-1185">Reference proteome</keyword>